<reference evidence="1" key="1">
    <citation type="journal article" date="2021" name="Mol. Ecol. Resour.">
        <title>Apolygus lucorum genome provides insights into omnivorousness and mesophyll feeding.</title>
        <authorList>
            <person name="Liu Y."/>
            <person name="Liu H."/>
            <person name="Wang H."/>
            <person name="Huang T."/>
            <person name="Liu B."/>
            <person name="Yang B."/>
            <person name="Yin L."/>
            <person name="Li B."/>
            <person name="Zhang Y."/>
            <person name="Zhang S."/>
            <person name="Jiang F."/>
            <person name="Zhang X."/>
            <person name="Ren Y."/>
            <person name="Wang B."/>
            <person name="Wang S."/>
            <person name="Lu Y."/>
            <person name="Wu K."/>
            <person name="Fan W."/>
            <person name="Wang G."/>
        </authorList>
    </citation>
    <scope>NUCLEOTIDE SEQUENCE</scope>
    <source>
        <strain evidence="1">12Hb</strain>
    </source>
</reference>
<dbReference type="AlphaFoldDB" id="A0A8S9WME0"/>
<proteinExistence type="predicted"/>
<dbReference type="EMBL" id="WIXP02000058">
    <property type="protein sequence ID" value="KAF6197431.1"/>
    <property type="molecule type" value="Genomic_DNA"/>
</dbReference>
<protein>
    <submittedName>
        <fullName evidence="1">Uncharacterized protein</fullName>
    </submittedName>
</protein>
<accession>A0A8S9WME0</accession>
<gene>
    <name evidence="1" type="ORF">GE061_020186</name>
</gene>
<organism evidence="1 2">
    <name type="scientific">Apolygus lucorum</name>
    <name type="common">Small green plant bug</name>
    <name type="synonym">Lygocoris lucorum</name>
    <dbReference type="NCBI Taxonomy" id="248454"/>
    <lineage>
        <taxon>Eukaryota</taxon>
        <taxon>Metazoa</taxon>
        <taxon>Ecdysozoa</taxon>
        <taxon>Arthropoda</taxon>
        <taxon>Hexapoda</taxon>
        <taxon>Insecta</taxon>
        <taxon>Pterygota</taxon>
        <taxon>Neoptera</taxon>
        <taxon>Paraneoptera</taxon>
        <taxon>Hemiptera</taxon>
        <taxon>Heteroptera</taxon>
        <taxon>Panheteroptera</taxon>
        <taxon>Cimicomorpha</taxon>
        <taxon>Miridae</taxon>
        <taxon>Mirini</taxon>
        <taxon>Apolygus</taxon>
    </lineage>
</organism>
<comment type="caution">
    <text evidence="1">The sequence shown here is derived from an EMBL/GenBank/DDBJ whole genome shotgun (WGS) entry which is preliminary data.</text>
</comment>
<evidence type="ECO:0000313" key="2">
    <source>
        <dbReference type="Proteomes" id="UP000466442"/>
    </source>
</evidence>
<evidence type="ECO:0000313" key="1">
    <source>
        <dbReference type="EMBL" id="KAF6197431.1"/>
    </source>
</evidence>
<sequence>MDCPGRYRMTVLNRSARGEILFRERDVVLDKVASRVSRRASARLAALAPVGRSVHADTRKMVNYAWPGRSQGKPWWRSAAILTCKSIVGAGFRGERPIEPSSSWFPLKFPSG</sequence>
<dbReference type="OrthoDB" id="8300162at2759"/>
<name>A0A8S9WME0_APOLU</name>
<keyword evidence="2" id="KW-1185">Reference proteome</keyword>
<dbReference type="Proteomes" id="UP000466442">
    <property type="component" value="Unassembled WGS sequence"/>
</dbReference>